<gene>
    <name evidence="3" type="ORF">PENSUB_10818</name>
</gene>
<dbReference type="Proteomes" id="UP000186955">
    <property type="component" value="Unassembled WGS sequence"/>
</dbReference>
<proteinExistence type="predicted"/>
<dbReference type="PANTHER" id="PTHR42910">
    <property type="entry name" value="TRANSPORTER SCO4007-RELATED"/>
    <property type="match status" value="1"/>
</dbReference>
<feature type="transmembrane region" description="Helical" evidence="2">
    <location>
        <begin position="149"/>
        <end position="169"/>
    </location>
</feature>
<dbReference type="Gene3D" id="3.90.850.10">
    <property type="entry name" value="Fumarylacetoacetase-like, C-terminal domain"/>
    <property type="match status" value="1"/>
</dbReference>
<keyword evidence="2" id="KW-1133">Transmembrane helix</keyword>
<comment type="caution">
    <text evidence="3">The sequence shown here is derived from an EMBL/GenBank/DDBJ whole genome shotgun (WGS) entry which is preliminary data.</text>
</comment>
<protein>
    <submittedName>
        <fullName evidence="3">Fumarylacetoacetase</fullName>
    </submittedName>
</protein>
<dbReference type="GO" id="GO:0022857">
    <property type="term" value="F:transmembrane transporter activity"/>
    <property type="evidence" value="ECO:0007669"/>
    <property type="project" value="InterPro"/>
</dbReference>
<dbReference type="STRING" id="1316194.A0A1Q5T8T7"/>
<feature type="transmembrane region" description="Helical" evidence="2">
    <location>
        <begin position="61"/>
        <end position="79"/>
    </location>
</feature>
<comment type="subcellular location">
    <subcellularLocation>
        <location evidence="1">Membrane</location>
        <topology evidence="1">Multi-pass membrane protein</topology>
    </subcellularLocation>
</comment>
<dbReference type="SUPFAM" id="SSF56529">
    <property type="entry name" value="FAH"/>
    <property type="match status" value="1"/>
</dbReference>
<accession>A0A1Q5T8T7</accession>
<dbReference type="PANTHER" id="PTHR42910:SF1">
    <property type="entry name" value="MAJOR FACILITATOR SUPERFAMILY (MFS) PROFILE DOMAIN-CONTAINING PROTEIN"/>
    <property type="match status" value="1"/>
</dbReference>
<dbReference type="GO" id="GO:0003824">
    <property type="term" value="F:catalytic activity"/>
    <property type="evidence" value="ECO:0007669"/>
    <property type="project" value="InterPro"/>
</dbReference>
<dbReference type="SUPFAM" id="SSF103473">
    <property type="entry name" value="MFS general substrate transporter"/>
    <property type="match status" value="1"/>
</dbReference>
<feature type="transmembrane region" description="Helical" evidence="2">
    <location>
        <begin position="32"/>
        <end position="54"/>
    </location>
</feature>
<dbReference type="InterPro" id="IPR011701">
    <property type="entry name" value="MFS"/>
</dbReference>
<evidence type="ECO:0000256" key="1">
    <source>
        <dbReference type="ARBA" id="ARBA00004141"/>
    </source>
</evidence>
<evidence type="ECO:0000256" key="2">
    <source>
        <dbReference type="SAM" id="Phobius"/>
    </source>
</evidence>
<evidence type="ECO:0000313" key="3">
    <source>
        <dbReference type="EMBL" id="OKO96643.1"/>
    </source>
</evidence>
<dbReference type="Pfam" id="PF07690">
    <property type="entry name" value="MFS_1"/>
    <property type="match status" value="1"/>
</dbReference>
<sequence>MGFCLFATFTSFWTTLTFLLLGEPYNFTTVQVGLVALAGITPMILGPFFSHLVIDKFVPQLSVMFSLIIMLIGISIGAYTGTSTIAGPIIQASLQDFGLQMAQITNRRAIYDVAPKARNRVNTTYMIGVFCGQLAGTAIGNRVYAGSGWAVAGTVNLALVGVSIILCLLRGPKETGWIGWTGGNGKEYQMATSNLKYLYWTPIQQLAHHASAMRGLATARVWTKLVKLTKLCCLFEATEAGSKFITLADGQTLQYLSDGDEIVLEGFCQNAQGIKLGFGQCRGKVVPAYSTWASLVADE</sequence>
<dbReference type="EMBL" id="MNBE01000698">
    <property type="protein sequence ID" value="OKO96643.1"/>
    <property type="molecule type" value="Genomic_DNA"/>
</dbReference>
<dbReference type="Gene3D" id="1.20.1250.20">
    <property type="entry name" value="MFS general substrate transporter like domains"/>
    <property type="match status" value="1"/>
</dbReference>
<keyword evidence="4" id="KW-1185">Reference proteome</keyword>
<keyword evidence="2" id="KW-0812">Transmembrane</keyword>
<reference evidence="3 4" key="1">
    <citation type="submission" date="2016-10" db="EMBL/GenBank/DDBJ databases">
        <title>Genome sequence of the ascomycete fungus Penicillium subrubescens.</title>
        <authorList>
            <person name="De Vries R.P."/>
            <person name="Peng M."/>
            <person name="Dilokpimol A."/>
            <person name="Hilden K."/>
            <person name="Makela M.R."/>
            <person name="Grigoriev I."/>
            <person name="Riley R."/>
            <person name="Granchi Z."/>
        </authorList>
    </citation>
    <scope>NUCLEOTIDE SEQUENCE [LARGE SCALE GENOMIC DNA]</scope>
    <source>
        <strain evidence="3 4">CBS 132785</strain>
    </source>
</reference>
<dbReference type="GO" id="GO:0016020">
    <property type="term" value="C:membrane"/>
    <property type="evidence" value="ECO:0007669"/>
    <property type="project" value="UniProtKB-SubCell"/>
</dbReference>
<dbReference type="AlphaFoldDB" id="A0A1Q5T8T7"/>
<keyword evidence="2" id="KW-0472">Membrane</keyword>
<dbReference type="InterPro" id="IPR036259">
    <property type="entry name" value="MFS_trans_sf"/>
</dbReference>
<organism evidence="3 4">
    <name type="scientific">Penicillium subrubescens</name>
    <dbReference type="NCBI Taxonomy" id="1316194"/>
    <lineage>
        <taxon>Eukaryota</taxon>
        <taxon>Fungi</taxon>
        <taxon>Dikarya</taxon>
        <taxon>Ascomycota</taxon>
        <taxon>Pezizomycotina</taxon>
        <taxon>Eurotiomycetes</taxon>
        <taxon>Eurotiomycetidae</taxon>
        <taxon>Eurotiales</taxon>
        <taxon>Aspergillaceae</taxon>
        <taxon>Penicillium</taxon>
    </lineage>
</organism>
<dbReference type="InterPro" id="IPR036663">
    <property type="entry name" value="Fumarylacetoacetase_C_sf"/>
</dbReference>
<evidence type="ECO:0000313" key="4">
    <source>
        <dbReference type="Proteomes" id="UP000186955"/>
    </source>
</evidence>
<name>A0A1Q5T8T7_9EURO</name>